<feature type="compositionally biased region" description="Basic residues" evidence="1">
    <location>
        <begin position="66"/>
        <end position="78"/>
    </location>
</feature>
<comment type="caution">
    <text evidence="2">The sequence shown here is derived from an EMBL/GenBank/DDBJ whole genome shotgun (WGS) entry which is preliminary data.</text>
</comment>
<keyword evidence="3" id="KW-1185">Reference proteome</keyword>
<proteinExistence type="predicted"/>
<organism evidence="2 3">
    <name type="scientific">Rhizopus oryzae</name>
    <name type="common">Mucormycosis agent</name>
    <name type="synonym">Rhizopus arrhizus var. delemar</name>
    <dbReference type="NCBI Taxonomy" id="64495"/>
    <lineage>
        <taxon>Eukaryota</taxon>
        <taxon>Fungi</taxon>
        <taxon>Fungi incertae sedis</taxon>
        <taxon>Mucoromycota</taxon>
        <taxon>Mucoromycotina</taxon>
        <taxon>Mucoromycetes</taxon>
        <taxon>Mucorales</taxon>
        <taxon>Mucorineae</taxon>
        <taxon>Rhizopodaceae</taxon>
        <taxon>Rhizopus</taxon>
    </lineage>
</organism>
<dbReference type="AlphaFoldDB" id="A0A9P6WT79"/>
<name>A0A9P6WT79_RHIOR</name>
<protein>
    <submittedName>
        <fullName evidence="2">Uncharacterized protein</fullName>
    </submittedName>
</protein>
<gene>
    <name evidence="2" type="ORF">G6F64_014953</name>
</gene>
<accession>A0A9P6WT79</accession>
<dbReference type="EMBL" id="JAANQT010010393">
    <property type="protein sequence ID" value="KAG1275179.1"/>
    <property type="molecule type" value="Genomic_DNA"/>
</dbReference>
<evidence type="ECO:0000256" key="1">
    <source>
        <dbReference type="SAM" id="MobiDB-lite"/>
    </source>
</evidence>
<evidence type="ECO:0000313" key="2">
    <source>
        <dbReference type="EMBL" id="KAG1275179.1"/>
    </source>
</evidence>
<reference evidence="2" key="1">
    <citation type="journal article" date="2020" name="Microb. Genom.">
        <title>Genetic diversity of clinical and environmental Mucorales isolates obtained from an investigation of mucormycosis cases among solid organ transplant recipients.</title>
        <authorList>
            <person name="Nguyen M.H."/>
            <person name="Kaul D."/>
            <person name="Muto C."/>
            <person name="Cheng S.J."/>
            <person name="Richter R.A."/>
            <person name="Bruno V.M."/>
            <person name="Liu G."/>
            <person name="Beyhan S."/>
            <person name="Sundermann A.J."/>
            <person name="Mounaud S."/>
            <person name="Pasculle A.W."/>
            <person name="Nierman W.C."/>
            <person name="Driscoll E."/>
            <person name="Cumbie R."/>
            <person name="Clancy C.J."/>
            <person name="Dupont C.L."/>
        </authorList>
    </citation>
    <scope>NUCLEOTIDE SEQUENCE</scope>
    <source>
        <strain evidence="2">GL11</strain>
    </source>
</reference>
<feature type="compositionally biased region" description="Basic and acidic residues" evidence="1">
    <location>
        <begin position="82"/>
        <end position="91"/>
    </location>
</feature>
<sequence>MPTPCRPRSTPTKARELHVRYRRAETVAARGARQQQEHQHHQAHHWHEHQQVPPPGAIGVMQPAHGHCHQRHDHRQPQHHAQPADHQRKRA</sequence>
<evidence type="ECO:0000313" key="3">
    <source>
        <dbReference type="Proteomes" id="UP000716291"/>
    </source>
</evidence>
<feature type="region of interest" description="Disordered" evidence="1">
    <location>
        <begin position="24"/>
        <end position="91"/>
    </location>
</feature>
<dbReference type="Proteomes" id="UP000716291">
    <property type="component" value="Unassembled WGS sequence"/>
</dbReference>